<dbReference type="Gene3D" id="1.10.8.60">
    <property type="match status" value="1"/>
</dbReference>
<evidence type="ECO:0000256" key="1">
    <source>
        <dbReference type="ARBA" id="ARBA00022741"/>
    </source>
</evidence>
<dbReference type="InterPro" id="IPR025662">
    <property type="entry name" value="Sigma_54_int_dom_ATP-bd_1"/>
</dbReference>
<name>A0A5D4MGP4_9BACI</name>
<gene>
    <name evidence="5" type="ORF">FZC84_06680</name>
</gene>
<dbReference type="Pfam" id="PF25601">
    <property type="entry name" value="AAA_lid_14"/>
    <property type="match status" value="1"/>
</dbReference>
<dbReference type="EMBL" id="VTEG01000003">
    <property type="protein sequence ID" value="TYS00226.1"/>
    <property type="molecule type" value="Genomic_DNA"/>
</dbReference>
<dbReference type="PANTHER" id="PTHR32071">
    <property type="entry name" value="TRANSCRIPTIONAL REGULATORY PROTEIN"/>
    <property type="match status" value="1"/>
</dbReference>
<evidence type="ECO:0000313" key="6">
    <source>
        <dbReference type="Proteomes" id="UP000325182"/>
    </source>
</evidence>
<dbReference type="InterPro" id="IPR036388">
    <property type="entry name" value="WH-like_DNA-bd_sf"/>
</dbReference>
<dbReference type="PANTHER" id="PTHR32071:SF57">
    <property type="entry name" value="C4-DICARBOXYLATE TRANSPORT TRANSCRIPTIONAL REGULATORY PROTEIN DCTD"/>
    <property type="match status" value="1"/>
</dbReference>
<dbReference type="InterPro" id="IPR035965">
    <property type="entry name" value="PAS-like_dom_sf"/>
</dbReference>
<dbReference type="Pfam" id="PF00158">
    <property type="entry name" value="Sigma54_activat"/>
    <property type="match status" value="1"/>
</dbReference>
<dbReference type="GO" id="GO:0006355">
    <property type="term" value="P:regulation of DNA-templated transcription"/>
    <property type="evidence" value="ECO:0007669"/>
    <property type="project" value="InterPro"/>
</dbReference>
<sequence>MIEYKKVVNHLQPKKYFFNQFMRCYHMRKLVVIAGTRETEKALLNQLTSIFGKLIQIEGYAIDDGLPKKFKNELILYSSSLIEDEVVNHIDFSTCTIIIATRTVNYEFIDRIFELSPGQKVLYVNDFMRTADEAIATLKGLGINHVEYVPYSKESTSLPPGINVAVSPGESHLIPDAVPRKIDIGVRLIDLNTIMKIISHYRLSDELSIDITNRYTKKIIDLSQKLSHVHMQARTLNKFLNKVVDGVNDGILAFQENGEITVFNEVLERMLGISASYAKGKKLSQVFKNIELTRFLHSEEMEAQVLLTLRQRDLMVFRFRMNDEAVTVATFKDLDETLEMEKARKQELQKKGYIAKYSFSSILGSSPIIQETKRIAAKLAKTGLPILIHGETGTGKELFSSAIHNASSRKHDPFLAINCGALPDDLLESELFGYEEGAFTGAVKGGKKGVFEQADGGTLFLDEIGDINLKLQARLLRVLEEMEVRRIGGNKNISVDVRIISATNKNLEELVEAGTFREDLYHRLKVLNLSLPSLRERQGDIKILTDTFILQENGSNKKISPEVLSILENVKWKGNIRELKNTIMYMLAVSEESILTTRDLPKSGSFKRSEASSKEIYSHVSPLRKKEYVVILQAIEELFDQNENASRQKLKELLSGSPHPLSLQQIRTRMKELEDLGCLNIYKGRKGTEITEKGREMIDRLKV</sequence>
<comment type="caution">
    <text evidence="5">The sequence shown here is derived from an EMBL/GenBank/DDBJ whole genome shotgun (WGS) entry which is preliminary data.</text>
</comment>
<dbReference type="InterPro" id="IPR002078">
    <property type="entry name" value="Sigma_54_int"/>
</dbReference>
<dbReference type="InterPro" id="IPR003593">
    <property type="entry name" value="AAA+_ATPase"/>
</dbReference>
<evidence type="ECO:0000256" key="2">
    <source>
        <dbReference type="ARBA" id="ARBA00022840"/>
    </source>
</evidence>
<feature type="domain" description="Sigma-54 factor interaction" evidence="3">
    <location>
        <begin position="362"/>
        <end position="588"/>
    </location>
</feature>
<dbReference type="AlphaFoldDB" id="A0A5D4MGP4"/>
<dbReference type="Gene3D" id="1.10.10.10">
    <property type="entry name" value="Winged helix-like DNA-binding domain superfamily/Winged helix DNA-binding domain"/>
    <property type="match status" value="1"/>
</dbReference>
<proteinExistence type="predicted"/>
<evidence type="ECO:0000313" key="5">
    <source>
        <dbReference type="EMBL" id="TYS00226.1"/>
    </source>
</evidence>
<dbReference type="GO" id="GO:0005524">
    <property type="term" value="F:ATP binding"/>
    <property type="evidence" value="ECO:0007669"/>
    <property type="project" value="UniProtKB-KW"/>
</dbReference>
<dbReference type="PROSITE" id="PS00675">
    <property type="entry name" value="SIGMA54_INTERACT_1"/>
    <property type="match status" value="1"/>
</dbReference>
<dbReference type="FunFam" id="3.40.50.300:FF:000006">
    <property type="entry name" value="DNA-binding transcriptional regulator NtrC"/>
    <property type="match status" value="1"/>
</dbReference>
<dbReference type="Gene3D" id="3.40.50.300">
    <property type="entry name" value="P-loop containing nucleotide triphosphate hydrolases"/>
    <property type="match status" value="1"/>
</dbReference>
<dbReference type="SUPFAM" id="SSF55785">
    <property type="entry name" value="PYP-like sensor domain (PAS domain)"/>
    <property type="match status" value="1"/>
</dbReference>
<dbReference type="SMART" id="SM00091">
    <property type="entry name" value="PAS"/>
    <property type="match status" value="1"/>
</dbReference>
<dbReference type="PROSITE" id="PS50112">
    <property type="entry name" value="PAS"/>
    <property type="match status" value="1"/>
</dbReference>
<dbReference type="Gene3D" id="3.30.450.20">
    <property type="entry name" value="PAS domain"/>
    <property type="match status" value="1"/>
</dbReference>
<evidence type="ECO:0000259" key="3">
    <source>
        <dbReference type="PROSITE" id="PS50045"/>
    </source>
</evidence>
<dbReference type="InterPro" id="IPR025943">
    <property type="entry name" value="Sigma_54_int_dom_ATP-bd_2"/>
</dbReference>
<dbReference type="PROSITE" id="PS50045">
    <property type="entry name" value="SIGMA54_INTERACT_4"/>
    <property type="match status" value="1"/>
</dbReference>
<accession>A0A5D4MGP4</accession>
<keyword evidence="2" id="KW-0067">ATP-binding</keyword>
<feature type="domain" description="PAS" evidence="4">
    <location>
        <begin position="236"/>
        <end position="302"/>
    </location>
</feature>
<dbReference type="InterPro" id="IPR000014">
    <property type="entry name" value="PAS"/>
</dbReference>
<dbReference type="SUPFAM" id="SSF52540">
    <property type="entry name" value="P-loop containing nucleoside triphosphate hydrolases"/>
    <property type="match status" value="1"/>
</dbReference>
<organism evidence="5 6">
    <name type="scientific">Rossellomorea vietnamensis</name>
    <dbReference type="NCBI Taxonomy" id="218284"/>
    <lineage>
        <taxon>Bacteria</taxon>
        <taxon>Bacillati</taxon>
        <taxon>Bacillota</taxon>
        <taxon>Bacilli</taxon>
        <taxon>Bacillales</taxon>
        <taxon>Bacillaceae</taxon>
        <taxon>Rossellomorea</taxon>
    </lineage>
</organism>
<dbReference type="Proteomes" id="UP000325182">
    <property type="component" value="Unassembled WGS sequence"/>
</dbReference>
<protein>
    <submittedName>
        <fullName evidence="5">AAA family ATPase</fullName>
    </submittedName>
</protein>
<dbReference type="CDD" id="cd00009">
    <property type="entry name" value="AAA"/>
    <property type="match status" value="1"/>
</dbReference>
<dbReference type="InterPro" id="IPR058031">
    <property type="entry name" value="AAA_lid_NorR"/>
</dbReference>
<keyword evidence="1" id="KW-0547">Nucleotide-binding</keyword>
<dbReference type="SMART" id="SM00382">
    <property type="entry name" value="AAA"/>
    <property type="match status" value="1"/>
</dbReference>
<evidence type="ECO:0000259" key="4">
    <source>
        <dbReference type="PROSITE" id="PS50112"/>
    </source>
</evidence>
<dbReference type="InterPro" id="IPR027417">
    <property type="entry name" value="P-loop_NTPase"/>
</dbReference>
<reference evidence="5 6" key="1">
    <citation type="submission" date="2019-08" db="EMBL/GenBank/DDBJ databases">
        <title>Bacillus genomes from the desert of Cuatro Cienegas, Coahuila.</title>
        <authorList>
            <person name="Olmedo-Alvarez G."/>
        </authorList>
    </citation>
    <scope>NUCLEOTIDE SEQUENCE [LARGE SCALE GENOMIC DNA]</scope>
    <source>
        <strain evidence="5 6">CH128b_4D</strain>
    </source>
</reference>
<dbReference type="PROSITE" id="PS00676">
    <property type="entry name" value="SIGMA54_INTERACT_2"/>
    <property type="match status" value="1"/>
</dbReference>